<dbReference type="PANTHER" id="PTHR45674">
    <property type="entry name" value="DNA LIGASE 1/3 FAMILY MEMBER"/>
    <property type="match status" value="1"/>
</dbReference>
<dbReference type="GO" id="GO:0006281">
    <property type="term" value="P:DNA repair"/>
    <property type="evidence" value="ECO:0007669"/>
    <property type="project" value="InterPro"/>
</dbReference>
<evidence type="ECO:0000256" key="2">
    <source>
        <dbReference type="ARBA" id="ARBA00022598"/>
    </source>
</evidence>
<gene>
    <name evidence="4" type="ORF">KEU06_01785</name>
</gene>
<dbReference type="Gene3D" id="3.30.1490.70">
    <property type="match status" value="1"/>
</dbReference>
<keyword evidence="5" id="KW-1185">Reference proteome</keyword>
<dbReference type="PANTHER" id="PTHR45674:SF4">
    <property type="entry name" value="DNA LIGASE 1"/>
    <property type="match status" value="1"/>
</dbReference>
<comment type="caution">
    <text evidence="4">The sequence shown here is derived from an EMBL/GenBank/DDBJ whole genome shotgun (WGS) entry which is preliminary data.</text>
</comment>
<organism evidence="4 5">
    <name type="scientific">Pseudaminobacter soli</name>
    <name type="common">ex Zhang et al. 2022</name>
    <dbReference type="NCBI Taxonomy" id="2831468"/>
    <lineage>
        <taxon>Bacteria</taxon>
        <taxon>Pseudomonadati</taxon>
        <taxon>Pseudomonadota</taxon>
        <taxon>Alphaproteobacteria</taxon>
        <taxon>Hyphomicrobiales</taxon>
        <taxon>Phyllobacteriaceae</taxon>
        <taxon>Pseudaminobacter</taxon>
    </lineage>
</organism>
<evidence type="ECO:0000256" key="1">
    <source>
        <dbReference type="ARBA" id="ARBA00007572"/>
    </source>
</evidence>
<reference evidence="4" key="1">
    <citation type="submission" date="2021-04" db="EMBL/GenBank/DDBJ databases">
        <title>Pseudaminobacter soli sp. nov., isolated from paddy soil contaminated by heavy metals.</title>
        <authorList>
            <person name="Zhang K."/>
        </authorList>
    </citation>
    <scope>NUCLEOTIDE SEQUENCE</scope>
    <source>
        <strain evidence="4">19-2017</strain>
    </source>
</reference>
<dbReference type="AlphaFoldDB" id="A0A942DYP2"/>
<dbReference type="GO" id="GO:0005524">
    <property type="term" value="F:ATP binding"/>
    <property type="evidence" value="ECO:0007669"/>
    <property type="project" value="InterPro"/>
</dbReference>
<keyword evidence="2 4" id="KW-0436">Ligase</keyword>
<dbReference type="Proteomes" id="UP000680348">
    <property type="component" value="Unassembled WGS sequence"/>
</dbReference>
<name>A0A942DYP2_9HYPH</name>
<protein>
    <submittedName>
        <fullName evidence="4">ATP-dependent DNA ligase</fullName>
    </submittedName>
</protein>
<accession>A0A942DYP2</accession>
<dbReference type="GO" id="GO:0006310">
    <property type="term" value="P:DNA recombination"/>
    <property type="evidence" value="ECO:0007669"/>
    <property type="project" value="InterPro"/>
</dbReference>
<dbReference type="Pfam" id="PF01068">
    <property type="entry name" value="DNA_ligase_A_M"/>
    <property type="match status" value="1"/>
</dbReference>
<evidence type="ECO:0000313" key="4">
    <source>
        <dbReference type="EMBL" id="MBS3647355.1"/>
    </source>
</evidence>
<feature type="domain" description="ATP-dependent DNA ligase family profile" evidence="3">
    <location>
        <begin position="98"/>
        <end position="178"/>
    </location>
</feature>
<dbReference type="Gene3D" id="3.30.470.30">
    <property type="entry name" value="DNA ligase/mRNA capping enzyme"/>
    <property type="match status" value="1"/>
</dbReference>
<dbReference type="EMBL" id="JAGWCR010000001">
    <property type="protein sequence ID" value="MBS3647355.1"/>
    <property type="molecule type" value="Genomic_DNA"/>
</dbReference>
<dbReference type="CDD" id="cd07906">
    <property type="entry name" value="Adenylation_DNA_ligase_LigD_LigC"/>
    <property type="match status" value="1"/>
</dbReference>
<evidence type="ECO:0000259" key="3">
    <source>
        <dbReference type="PROSITE" id="PS50160"/>
    </source>
</evidence>
<comment type="similarity">
    <text evidence="1">Belongs to the ATP-dependent DNA ligase family.</text>
</comment>
<evidence type="ECO:0000313" key="5">
    <source>
        <dbReference type="Proteomes" id="UP000680348"/>
    </source>
</evidence>
<dbReference type="GO" id="GO:0003910">
    <property type="term" value="F:DNA ligase (ATP) activity"/>
    <property type="evidence" value="ECO:0007669"/>
    <property type="project" value="InterPro"/>
</dbReference>
<dbReference type="PROSITE" id="PS50160">
    <property type="entry name" value="DNA_LIGASE_A3"/>
    <property type="match status" value="1"/>
</dbReference>
<dbReference type="InterPro" id="IPR050191">
    <property type="entry name" value="ATP-dep_DNA_ligase"/>
</dbReference>
<dbReference type="InterPro" id="IPR012310">
    <property type="entry name" value="DNA_ligase_ATP-dep_cent"/>
</dbReference>
<proteinExistence type="inferred from homology"/>
<dbReference type="SUPFAM" id="SSF56091">
    <property type="entry name" value="DNA ligase/mRNA capping enzyme, catalytic domain"/>
    <property type="match status" value="1"/>
</dbReference>
<sequence>MLPTLVDEPPEGDDWIHELKFDGYRTQIVIADRRARLFTRNGHDWTLKYLPLAEAAERIQVGSGAVIDGEVIVAEAEGKPNTKALKPAIRTAPKRLIYIAFDLLHLDGYDFRDQPLQRRRLLLHAMLKPEHEPIRFSQSFEGTSTEIFDAIERMGLDGMVSKRLGSRYRSGRTIDWMKTTCFVEAEFGIIGVQREGRESAMALMADETGNYVGSAFVTLPKGIRERLWQRVQAKAGAKPPKGLDKEKAEWIRPGLIGRVRFLKGEETLRHATLKDVREDQ</sequence>